<keyword evidence="3" id="KW-0862">Zinc</keyword>
<dbReference type="InterPro" id="IPR037187">
    <property type="entry name" value="DnaK_N"/>
</dbReference>
<evidence type="ECO:0000313" key="7">
    <source>
        <dbReference type="Proteomes" id="UP000000814"/>
    </source>
</evidence>
<dbReference type="KEGG" id="cac:CA_C2116"/>
<accession>Q97H97</accession>
<dbReference type="PANTHER" id="PTHR33823">
    <property type="entry name" value="RNA POLYMERASE-BINDING TRANSCRIPTION FACTOR DKSA-RELATED"/>
    <property type="match status" value="1"/>
</dbReference>
<dbReference type="InterPro" id="IPR014240">
    <property type="entry name" value="YteA"/>
</dbReference>
<dbReference type="PROSITE" id="PS01102">
    <property type="entry name" value="ZF_DKSA_1"/>
    <property type="match status" value="1"/>
</dbReference>
<dbReference type="HOGENOM" id="CLU_043144_1_0_9"/>
<dbReference type="SUPFAM" id="SSF57716">
    <property type="entry name" value="Glucocorticoid receptor-like (DNA-binding domain)"/>
    <property type="match status" value="1"/>
</dbReference>
<dbReference type="eggNOG" id="COG1734">
    <property type="taxonomic scope" value="Bacteria"/>
</dbReference>
<dbReference type="Proteomes" id="UP000000814">
    <property type="component" value="Chromosome"/>
</dbReference>
<name>Q97H97_CLOAB</name>
<proteinExistence type="predicted"/>
<keyword evidence="7" id="KW-1185">Reference proteome</keyword>
<organism evidence="6 7">
    <name type="scientific">Clostridium acetobutylicum (strain ATCC 824 / DSM 792 / JCM 1419 / IAM 19013 / LMG 5710 / NBRC 13948 / NRRL B-527 / VKM B-1787 / 2291 / W)</name>
    <dbReference type="NCBI Taxonomy" id="272562"/>
    <lineage>
        <taxon>Bacteria</taxon>
        <taxon>Bacillati</taxon>
        <taxon>Bacillota</taxon>
        <taxon>Clostridia</taxon>
        <taxon>Eubacteriales</taxon>
        <taxon>Clostridiaceae</taxon>
        <taxon>Clostridium</taxon>
    </lineage>
</organism>
<evidence type="ECO:0000256" key="3">
    <source>
        <dbReference type="ARBA" id="ARBA00022833"/>
    </source>
</evidence>
<sequence>MDKKKLDYFKNKLMFERKSLMELIEQMRKNDTIDSKMEIASELSYYDNHPSDLASEFNDIQRGMAFRKNEEALLNKIGNAIDKVEHGGYGICEVCGKPISEERLEFVPYAENCVECQNKLNDSMPREKNDRPPEEDVLGYPFYDGNIRNAFDLEDSYEKVQEFDKIEKYEEFDDDDSEDYGYVESIEKVSNSQYRDQLPD</sequence>
<protein>
    <submittedName>
        <fullName evidence="6">General stress protein, DnaK suppressor DskA, YTEA B.subtilis ortholog</fullName>
    </submittedName>
</protein>
<evidence type="ECO:0000259" key="5">
    <source>
        <dbReference type="Pfam" id="PF01258"/>
    </source>
</evidence>
<dbReference type="RefSeq" id="WP_010965415.1">
    <property type="nucleotide sequence ID" value="NC_003030.1"/>
</dbReference>
<dbReference type="Gene3D" id="1.20.120.910">
    <property type="entry name" value="DksA, coiled-coil domain"/>
    <property type="match status" value="1"/>
</dbReference>
<dbReference type="AlphaFoldDB" id="Q97H97"/>
<keyword evidence="2" id="KW-0863">Zinc-finger</keyword>
<evidence type="ECO:0000256" key="1">
    <source>
        <dbReference type="ARBA" id="ARBA00022723"/>
    </source>
</evidence>
<evidence type="ECO:0000256" key="2">
    <source>
        <dbReference type="ARBA" id="ARBA00022771"/>
    </source>
</evidence>
<dbReference type="SUPFAM" id="SSF109635">
    <property type="entry name" value="DnaK suppressor protein DksA, alpha-hairpin domain"/>
    <property type="match status" value="1"/>
</dbReference>
<dbReference type="PROSITE" id="PS51128">
    <property type="entry name" value="ZF_DKSA_2"/>
    <property type="match status" value="1"/>
</dbReference>
<dbReference type="InterPro" id="IPR020458">
    <property type="entry name" value="Znf_DskA_TraR_CS"/>
</dbReference>
<dbReference type="InterPro" id="IPR000962">
    <property type="entry name" value="Znf_DskA_TraR"/>
</dbReference>
<keyword evidence="1" id="KW-0479">Metal-binding</keyword>
<dbReference type="PANTHER" id="PTHR33823:SF4">
    <property type="entry name" value="GENERAL STRESS PROTEIN 16O"/>
    <property type="match status" value="1"/>
</dbReference>
<dbReference type="EMBL" id="AE001437">
    <property type="protein sequence ID" value="AAK80074.1"/>
    <property type="molecule type" value="Genomic_DNA"/>
</dbReference>
<feature type="domain" description="Zinc finger DksA/TraR C4-type" evidence="5">
    <location>
        <begin position="87"/>
        <end position="119"/>
    </location>
</feature>
<evidence type="ECO:0000313" key="6">
    <source>
        <dbReference type="EMBL" id="AAK80074.1"/>
    </source>
</evidence>
<dbReference type="GO" id="GO:0008270">
    <property type="term" value="F:zinc ion binding"/>
    <property type="evidence" value="ECO:0007669"/>
    <property type="project" value="UniProtKB-KW"/>
</dbReference>
<dbReference type="NCBIfam" id="TIGR02890">
    <property type="entry name" value="bacill_yteA"/>
    <property type="match status" value="1"/>
</dbReference>
<dbReference type="Pfam" id="PF01258">
    <property type="entry name" value="zf-dskA_traR"/>
    <property type="match status" value="1"/>
</dbReference>
<dbReference type="OrthoDB" id="9811543at2"/>
<feature type="zinc finger region" description="dksA C4-type" evidence="4">
    <location>
        <begin position="92"/>
        <end position="116"/>
    </location>
</feature>
<dbReference type="PATRIC" id="fig|272562.8.peg.2318"/>
<dbReference type="STRING" id="272562.CA_C2116"/>
<gene>
    <name evidence="6" type="ordered locus">CA_C2116</name>
</gene>
<dbReference type="PIR" id="G97160">
    <property type="entry name" value="G97160"/>
</dbReference>
<evidence type="ECO:0000256" key="4">
    <source>
        <dbReference type="PROSITE-ProRule" id="PRU00510"/>
    </source>
</evidence>
<dbReference type="GeneID" id="44998597"/>
<reference evidence="6 7" key="1">
    <citation type="journal article" date="2001" name="J. Bacteriol.">
        <title>Genome sequence and comparative analysis of the solvent-producing bacterium Clostridium acetobutylicum.</title>
        <authorList>
            <person name="Nolling J."/>
            <person name="Breton G."/>
            <person name="Omelchenko M.V."/>
            <person name="Makarova K.S."/>
            <person name="Zeng Q."/>
            <person name="Gibson R."/>
            <person name="Lee H.M."/>
            <person name="Dubois J."/>
            <person name="Qiu D."/>
            <person name="Hitti J."/>
            <person name="Wolf Y.I."/>
            <person name="Tatusov R.L."/>
            <person name="Sabathe F."/>
            <person name="Doucette-Stamm L."/>
            <person name="Soucaille P."/>
            <person name="Daly M.J."/>
            <person name="Bennett G.N."/>
            <person name="Koonin E.V."/>
            <person name="Smith D.R."/>
        </authorList>
    </citation>
    <scope>NUCLEOTIDE SEQUENCE [LARGE SCALE GENOMIC DNA]</scope>
    <source>
        <strain evidence="7">ATCC 824 / DSM 792 / JCM 1419 / LMG 5710 / VKM B-1787</strain>
    </source>
</reference>